<dbReference type="Proteomes" id="UP000236161">
    <property type="component" value="Unassembled WGS sequence"/>
</dbReference>
<gene>
    <name evidence="7" type="ORF">AXF42_Ash010039</name>
</gene>
<dbReference type="STRING" id="1088818.A0A2I0ACQ1"/>
<reference evidence="7 8" key="1">
    <citation type="journal article" date="2017" name="Nature">
        <title>The Apostasia genome and the evolution of orchids.</title>
        <authorList>
            <person name="Zhang G.Q."/>
            <person name="Liu K.W."/>
            <person name="Li Z."/>
            <person name="Lohaus R."/>
            <person name="Hsiao Y.Y."/>
            <person name="Niu S.C."/>
            <person name="Wang J.Y."/>
            <person name="Lin Y.C."/>
            <person name="Xu Q."/>
            <person name="Chen L.J."/>
            <person name="Yoshida K."/>
            <person name="Fujiwara S."/>
            <person name="Wang Z.W."/>
            <person name="Zhang Y.Q."/>
            <person name="Mitsuda N."/>
            <person name="Wang M."/>
            <person name="Liu G.H."/>
            <person name="Pecoraro L."/>
            <person name="Huang H.X."/>
            <person name="Xiao X.J."/>
            <person name="Lin M."/>
            <person name="Wu X.Y."/>
            <person name="Wu W.L."/>
            <person name="Chen Y.Y."/>
            <person name="Chang S.B."/>
            <person name="Sakamoto S."/>
            <person name="Ohme-Takagi M."/>
            <person name="Yagi M."/>
            <person name="Zeng S.J."/>
            <person name="Shen C.Y."/>
            <person name="Yeh C.M."/>
            <person name="Luo Y.B."/>
            <person name="Tsai W.C."/>
            <person name="Van de Peer Y."/>
            <person name="Liu Z.J."/>
        </authorList>
    </citation>
    <scope>NUCLEOTIDE SEQUENCE [LARGE SCALE GENOMIC DNA]</scope>
    <source>
        <strain evidence="8">cv. Shenzhen</strain>
        <tissue evidence="7">Stem</tissue>
    </source>
</reference>
<keyword evidence="3" id="KW-0456">Lyase</keyword>
<proteinExistence type="inferred from homology"/>
<organism evidence="7 8">
    <name type="scientific">Apostasia shenzhenica</name>
    <dbReference type="NCBI Taxonomy" id="1088818"/>
    <lineage>
        <taxon>Eukaryota</taxon>
        <taxon>Viridiplantae</taxon>
        <taxon>Streptophyta</taxon>
        <taxon>Embryophyta</taxon>
        <taxon>Tracheophyta</taxon>
        <taxon>Spermatophyta</taxon>
        <taxon>Magnoliopsida</taxon>
        <taxon>Liliopsida</taxon>
        <taxon>Asparagales</taxon>
        <taxon>Orchidaceae</taxon>
        <taxon>Apostasioideae</taxon>
        <taxon>Apostasia</taxon>
    </lineage>
</organism>
<evidence type="ECO:0000313" key="7">
    <source>
        <dbReference type="EMBL" id="PKA53309.1"/>
    </source>
</evidence>
<dbReference type="EC" id="3.1.4.-" evidence="5"/>
<dbReference type="HAMAP" id="MF_03040">
    <property type="entry name" value="USB1"/>
    <property type="match status" value="1"/>
</dbReference>
<keyword evidence="4 5" id="KW-0539">Nucleus</keyword>
<dbReference type="GO" id="GO:0034477">
    <property type="term" value="P:U6 snRNA 3'-end processing"/>
    <property type="evidence" value="ECO:0007669"/>
    <property type="project" value="UniProtKB-UniRule"/>
</dbReference>
<evidence type="ECO:0000256" key="2">
    <source>
        <dbReference type="ARBA" id="ARBA00022801"/>
    </source>
</evidence>
<feature type="compositionally biased region" description="Polar residues" evidence="6">
    <location>
        <begin position="18"/>
        <end position="34"/>
    </location>
</feature>
<evidence type="ECO:0000256" key="5">
    <source>
        <dbReference type="HAMAP-Rule" id="MF_03040"/>
    </source>
</evidence>
<accession>A0A2I0ACQ1</accession>
<dbReference type="Pfam" id="PF09749">
    <property type="entry name" value="HVSL"/>
    <property type="match status" value="1"/>
</dbReference>
<dbReference type="GO" id="GO:0016829">
    <property type="term" value="F:lyase activity"/>
    <property type="evidence" value="ECO:0007669"/>
    <property type="project" value="UniProtKB-KW"/>
</dbReference>
<dbReference type="PANTHER" id="PTHR13522:SF3">
    <property type="entry name" value="U6 SNRNA PHOSPHODIESTERASE 1"/>
    <property type="match status" value="1"/>
</dbReference>
<dbReference type="EMBL" id="KZ451999">
    <property type="protein sequence ID" value="PKA53309.1"/>
    <property type="molecule type" value="Genomic_DNA"/>
</dbReference>
<evidence type="ECO:0000313" key="8">
    <source>
        <dbReference type="Proteomes" id="UP000236161"/>
    </source>
</evidence>
<comment type="subcellular location">
    <subcellularLocation>
        <location evidence="5">Nucleus</location>
    </subcellularLocation>
</comment>
<protein>
    <recommendedName>
        <fullName evidence="5">U6 snRNA phosphodiesterase</fullName>
        <ecNumber evidence="5">3.1.4.-</ecNumber>
    </recommendedName>
</protein>
<dbReference type="Gene3D" id="3.90.1140.10">
    <property type="entry name" value="Cyclic phosphodiesterase"/>
    <property type="match status" value="1"/>
</dbReference>
<feature type="active site" description="Proton donor/acceptor" evidence="5">
    <location>
        <position position="136"/>
    </location>
</feature>
<keyword evidence="2 5" id="KW-0378">Hydrolase</keyword>
<dbReference type="GO" id="GO:0005634">
    <property type="term" value="C:nucleus"/>
    <property type="evidence" value="ECO:0007669"/>
    <property type="project" value="UniProtKB-SubCell"/>
</dbReference>
<keyword evidence="8" id="KW-1185">Reference proteome</keyword>
<evidence type="ECO:0000256" key="1">
    <source>
        <dbReference type="ARBA" id="ARBA00022722"/>
    </source>
</evidence>
<keyword evidence="1 5" id="KW-0540">Nuclease</keyword>
<comment type="function">
    <text evidence="5">Phosphodiesterase responsible for the U6 snRNA 3' end processing. Acts as an exoribonuclease (RNase) responsible for trimming the poly(U) tract of the last nucleotides in the pre-U6 snRNA molecule, leading to the formation of mature U6 snRNA.</text>
</comment>
<dbReference type="GO" id="GO:1990838">
    <property type="term" value="F:poly(U)-specific exoribonuclease activity, producing 3' uridine cyclic phosphate ends"/>
    <property type="evidence" value="ECO:0007669"/>
    <property type="project" value="UniProtKB-UniRule"/>
</dbReference>
<feature type="active site" description="Proton donor/acceptor" evidence="5">
    <location>
        <position position="225"/>
    </location>
</feature>
<evidence type="ECO:0000256" key="4">
    <source>
        <dbReference type="ARBA" id="ARBA00023242"/>
    </source>
</evidence>
<evidence type="ECO:0000256" key="6">
    <source>
        <dbReference type="SAM" id="MobiDB-lite"/>
    </source>
</evidence>
<dbReference type="InterPro" id="IPR027521">
    <property type="entry name" value="Usb1"/>
</dbReference>
<dbReference type="PANTHER" id="PTHR13522">
    <property type="entry name" value="U6 SNRNA PHOSPHODIESTERASE 1"/>
    <property type="match status" value="1"/>
</dbReference>
<name>A0A2I0ACQ1_9ASPA</name>
<feature type="region of interest" description="Disordered" evidence="6">
    <location>
        <begin position="1"/>
        <end position="51"/>
    </location>
</feature>
<sequence length="285" mass="32318">MDALRANYGSDSEDSEDSPTASQKTSLALSSSANPRDRSRLPPPPVDLLQPQNALDFSTSQGNRIRSFAHVEGNYALHVFIPVRIPSTTRKQLASSMNKNLPLALDLYVVDVDITLRELHNDSKQFEQVLFGRDFHISLGRTVPIKVHQIVSIVSMLRQRFQLERRYWMEFNKWDVFINDEHTRSFLSLEITGGGLSEISKQICMVNEVYRLHGLPEFYKNPRPHISVVWAPGDANYLLKPAAEELNRSWSCANLPGGCIFTSKLTSIECKIGKKLHTICKLHDQ</sequence>
<dbReference type="FunFam" id="3.90.1140.10:FF:000008">
    <property type="entry name" value="U6 snRNA phosphodiesterase"/>
    <property type="match status" value="1"/>
</dbReference>
<dbReference type="OrthoDB" id="49151at2759"/>
<evidence type="ECO:0000256" key="3">
    <source>
        <dbReference type="ARBA" id="ARBA00023239"/>
    </source>
</evidence>
<comment type="similarity">
    <text evidence="5">Belongs to the 2H phosphoesterase superfamily. USB1 family.</text>
</comment>
<dbReference type="AlphaFoldDB" id="A0A2I0ACQ1"/>